<dbReference type="AlphaFoldDB" id="A0A9P0HQX0"/>
<dbReference type="Pfam" id="PF00188">
    <property type="entry name" value="CAP"/>
    <property type="match status" value="1"/>
</dbReference>
<name>A0A9P0HQX0_NEZVI</name>
<dbReference type="PRINTS" id="PR00838">
    <property type="entry name" value="V5ALLERGEN"/>
</dbReference>
<feature type="signal peptide" evidence="1">
    <location>
        <begin position="1"/>
        <end position="20"/>
    </location>
</feature>
<dbReference type="InterPro" id="IPR035940">
    <property type="entry name" value="CAP_sf"/>
</dbReference>
<protein>
    <recommendedName>
        <fullName evidence="2">SCP domain-containing protein</fullName>
    </recommendedName>
</protein>
<dbReference type="InterPro" id="IPR001283">
    <property type="entry name" value="CRISP-related"/>
</dbReference>
<reference evidence="3" key="1">
    <citation type="submission" date="2022-01" db="EMBL/GenBank/DDBJ databases">
        <authorList>
            <person name="King R."/>
        </authorList>
    </citation>
    <scope>NUCLEOTIDE SEQUENCE</scope>
</reference>
<proteinExistence type="predicted"/>
<evidence type="ECO:0000256" key="1">
    <source>
        <dbReference type="SAM" id="SignalP"/>
    </source>
</evidence>
<dbReference type="InterPro" id="IPR018244">
    <property type="entry name" value="Allrgn_V5/Tpx1_CS"/>
</dbReference>
<keyword evidence="1" id="KW-0732">Signal</keyword>
<dbReference type="SUPFAM" id="SSF55797">
    <property type="entry name" value="PR-1-like"/>
    <property type="match status" value="1"/>
</dbReference>
<sequence>MTYFIFQFLLLMRVFRTSEPTCKINEAKSMLSCNDKTTILDLHNKHRDLVAGGKTNLAEARDMWVLQWDENLANEAQEYANKCIYKHDAGKQEGTGENIAWKASYKNNVASVKELIAQWYDEIQYYNYLDLSNIKRTGHFTQMIWADTKYIGCGVVFYEDGTSSKTPYQTMLVCNYQPPGNYVGEIPYKMYEGKRCTRGVQSTKYNNLCAHDEMHANGTYSPPCPHLAHSNSFKIQPTAILLLIFLILAL</sequence>
<dbReference type="Proteomes" id="UP001152798">
    <property type="component" value="Chromosome 7"/>
</dbReference>
<evidence type="ECO:0000259" key="2">
    <source>
        <dbReference type="SMART" id="SM00198"/>
    </source>
</evidence>
<dbReference type="SMART" id="SM00198">
    <property type="entry name" value="SCP"/>
    <property type="match status" value="1"/>
</dbReference>
<gene>
    <name evidence="3" type="ORF">NEZAVI_LOCUS15091</name>
</gene>
<dbReference type="Gene3D" id="3.40.33.10">
    <property type="entry name" value="CAP"/>
    <property type="match status" value="1"/>
</dbReference>
<dbReference type="PRINTS" id="PR00837">
    <property type="entry name" value="V5TPXLIKE"/>
</dbReference>
<dbReference type="PROSITE" id="PS01010">
    <property type="entry name" value="CRISP_2"/>
    <property type="match status" value="1"/>
</dbReference>
<dbReference type="PROSITE" id="PS01009">
    <property type="entry name" value="CRISP_1"/>
    <property type="match status" value="1"/>
</dbReference>
<feature type="chain" id="PRO_5040145882" description="SCP domain-containing protein" evidence="1">
    <location>
        <begin position="21"/>
        <end position="250"/>
    </location>
</feature>
<evidence type="ECO:0000313" key="3">
    <source>
        <dbReference type="EMBL" id="CAH1407368.1"/>
    </source>
</evidence>
<dbReference type="InterPro" id="IPR002413">
    <property type="entry name" value="V5_allergen-like"/>
</dbReference>
<dbReference type="InterPro" id="IPR014044">
    <property type="entry name" value="CAP_dom"/>
</dbReference>
<keyword evidence="4" id="KW-1185">Reference proteome</keyword>
<dbReference type="CDD" id="cd05380">
    <property type="entry name" value="CAP_euk"/>
    <property type="match status" value="1"/>
</dbReference>
<dbReference type="EMBL" id="OV725083">
    <property type="protein sequence ID" value="CAH1407368.1"/>
    <property type="molecule type" value="Genomic_DNA"/>
</dbReference>
<dbReference type="PANTHER" id="PTHR10334">
    <property type="entry name" value="CYSTEINE-RICH SECRETORY PROTEIN-RELATED"/>
    <property type="match status" value="1"/>
</dbReference>
<organism evidence="3 4">
    <name type="scientific">Nezara viridula</name>
    <name type="common">Southern green stink bug</name>
    <name type="synonym">Cimex viridulus</name>
    <dbReference type="NCBI Taxonomy" id="85310"/>
    <lineage>
        <taxon>Eukaryota</taxon>
        <taxon>Metazoa</taxon>
        <taxon>Ecdysozoa</taxon>
        <taxon>Arthropoda</taxon>
        <taxon>Hexapoda</taxon>
        <taxon>Insecta</taxon>
        <taxon>Pterygota</taxon>
        <taxon>Neoptera</taxon>
        <taxon>Paraneoptera</taxon>
        <taxon>Hemiptera</taxon>
        <taxon>Heteroptera</taxon>
        <taxon>Panheteroptera</taxon>
        <taxon>Pentatomomorpha</taxon>
        <taxon>Pentatomoidea</taxon>
        <taxon>Pentatomidae</taxon>
        <taxon>Pentatominae</taxon>
        <taxon>Nezara</taxon>
    </lineage>
</organism>
<evidence type="ECO:0000313" key="4">
    <source>
        <dbReference type="Proteomes" id="UP001152798"/>
    </source>
</evidence>
<accession>A0A9P0HQX0</accession>
<feature type="domain" description="SCP" evidence="2">
    <location>
        <begin position="34"/>
        <end position="184"/>
    </location>
</feature>
<dbReference type="GO" id="GO:0005576">
    <property type="term" value="C:extracellular region"/>
    <property type="evidence" value="ECO:0007669"/>
    <property type="project" value="UniProtKB-SubCell"/>
</dbReference>